<dbReference type="PANTHER" id="PTHR13504:SF33">
    <property type="entry name" value="FIC FAMILY PROTEIN"/>
    <property type="match status" value="1"/>
</dbReference>
<evidence type="ECO:0000313" key="5">
    <source>
        <dbReference type="Proteomes" id="UP000319941"/>
    </source>
</evidence>
<evidence type="ECO:0000256" key="2">
    <source>
        <dbReference type="PIRSR" id="PIRSR640198-2"/>
    </source>
</evidence>
<dbReference type="PROSITE" id="PS51459">
    <property type="entry name" value="FIDO"/>
    <property type="match status" value="1"/>
</dbReference>
<dbReference type="InterPro" id="IPR025230">
    <property type="entry name" value="DUF4172"/>
</dbReference>
<accession>A0A558HLW1</accession>
<dbReference type="OrthoDB" id="9807853at2"/>
<dbReference type="EMBL" id="VNFH01000006">
    <property type="protein sequence ID" value="TVU70113.1"/>
    <property type="molecule type" value="Genomic_DNA"/>
</dbReference>
<evidence type="ECO:0000256" key="1">
    <source>
        <dbReference type="PIRSR" id="PIRSR640198-1"/>
    </source>
</evidence>
<keyword evidence="5" id="KW-1185">Reference proteome</keyword>
<dbReference type="InterPro" id="IPR036597">
    <property type="entry name" value="Fido-like_dom_sf"/>
</dbReference>
<evidence type="ECO:0000313" key="4">
    <source>
        <dbReference type="EMBL" id="TVU70113.1"/>
    </source>
</evidence>
<comment type="caution">
    <text evidence="4">The sequence shown here is derived from an EMBL/GenBank/DDBJ whole genome shotgun (WGS) entry which is preliminary data.</text>
</comment>
<dbReference type="InterPro" id="IPR003812">
    <property type="entry name" value="Fido"/>
</dbReference>
<sequence length="378" mass="42281">MYIWQQDDWPQFRYDMAALVQLIGEVRKLQGRLLGHTECLDHEASVATQLDTLVQEAIETSAIEGESLNHASVRSSAARRLGLEASGVSPKTEGTDQLVTMLADAAANTAEPLTPETLYVWQASLFPERPILMPSEAIIGGLRQDLHGHPMAVVSQSKHREIVHFVAPPSEVLEEELATFLTWFNKRSPEVDGLVRAGIAHLWLVTLHPFSDGNGRVTRAVADRALAQDEGTAVRFYSMSAAIMRDRSRYYDMLEDTQKGDLDVTAWLHWFLSTLKAALERSLGHFLRTLDKSRYWKENRDKGLNERQMKVLNRLLDAESDEFSEGLTARAYKSIAGTSKPTATRDLSALVQLGCLVPLEGGGRNTRYAIRQPDRKMP</sequence>
<dbReference type="PANTHER" id="PTHR13504">
    <property type="entry name" value="FIDO DOMAIN-CONTAINING PROTEIN DDB_G0283145"/>
    <property type="match status" value="1"/>
</dbReference>
<keyword evidence="2" id="KW-0547">Nucleotide-binding</keyword>
<name>A0A558HLW1_9GAMM</name>
<feature type="domain" description="Fido" evidence="3">
    <location>
        <begin position="113"/>
        <end position="273"/>
    </location>
</feature>
<keyword evidence="2" id="KW-0067">ATP-binding</keyword>
<dbReference type="Gene3D" id="1.10.3290.10">
    <property type="entry name" value="Fido-like domain"/>
    <property type="match status" value="1"/>
</dbReference>
<dbReference type="STRING" id="553385.GCA_000591415_02923"/>
<dbReference type="Gene3D" id="1.10.10.10">
    <property type="entry name" value="Winged helix-like DNA-binding domain superfamily/Winged helix DNA-binding domain"/>
    <property type="match status" value="1"/>
</dbReference>
<dbReference type="SUPFAM" id="SSF140931">
    <property type="entry name" value="Fic-like"/>
    <property type="match status" value="1"/>
</dbReference>
<protein>
    <submittedName>
        <fullName evidence="4">Fic family protein</fullName>
    </submittedName>
</protein>
<proteinExistence type="predicted"/>
<feature type="binding site" evidence="2">
    <location>
        <begin position="212"/>
        <end position="219"/>
    </location>
    <ligand>
        <name>ATP</name>
        <dbReference type="ChEBI" id="CHEBI:30616"/>
    </ligand>
</feature>
<gene>
    <name evidence="4" type="ORF">FQP86_09940</name>
</gene>
<dbReference type="InterPro" id="IPR036388">
    <property type="entry name" value="WH-like_DNA-bd_sf"/>
</dbReference>
<reference evidence="4 5" key="1">
    <citation type="submission" date="2019-07" db="EMBL/GenBank/DDBJ databases">
        <title>Diversity of Bacteria from Kongsfjorden, Arctic.</title>
        <authorList>
            <person name="Yu Y."/>
        </authorList>
    </citation>
    <scope>NUCLEOTIDE SEQUENCE [LARGE SCALE GENOMIC DNA]</scope>
    <source>
        <strain evidence="4 5">SM1923</strain>
    </source>
</reference>
<dbReference type="AlphaFoldDB" id="A0A558HLW1"/>
<feature type="binding site" evidence="2">
    <location>
        <begin position="250"/>
        <end position="251"/>
    </location>
    <ligand>
        <name>ATP</name>
        <dbReference type="ChEBI" id="CHEBI:30616"/>
    </ligand>
</feature>
<dbReference type="RefSeq" id="WP_144727557.1">
    <property type="nucleotide sequence ID" value="NZ_CAWOWR010000116.1"/>
</dbReference>
<dbReference type="InterPro" id="IPR040198">
    <property type="entry name" value="Fido_containing"/>
</dbReference>
<evidence type="ECO:0000259" key="3">
    <source>
        <dbReference type="PROSITE" id="PS51459"/>
    </source>
</evidence>
<dbReference type="GO" id="GO:0005524">
    <property type="term" value="F:ATP binding"/>
    <property type="evidence" value="ECO:0007669"/>
    <property type="project" value="UniProtKB-KW"/>
</dbReference>
<feature type="active site" evidence="1">
    <location>
        <position position="208"/>
    </location>
</feature>
<dbReference type="Pfam" id="PF13776">
    <property type="entry name" value="DUF4172"/>
    <property type="match status" value="1"/>
</dbReference>
<organism evidence="4 5">
    <name type="scientific">Cobetia crustatorum</name>
    <dbReference type="NCBI Taxonomy" id="553385"/>
    <lineage>
        <taxon>Bacteria</taxon>
        <taxon>Pseudomonadati</taxon>
        <taxon>Pseudomonadota</taxon>
        <taxon>Gammaproteobacteria</taxon>
        <taxon>Oceanospirillales</taxon>
        <taxon>Halomonadaceae</taxon>
        <taxon>Cobetia</taxon>
    </lineage>
</organism>
<dbReference type="Pfam" id="PF02661">
    <property type="entry name" value="Fic"/>
    <property type="match status" value="1"/>
</dbReference>
<dbReference type="Proteomes" id="UP000319941">
    <property type="component" value="Unassembled WGS sequence"/>
</dbReference>